<dbReference type="PANTHER" id="PTHR46383">
    <property type="entry name" value="ASPARTATE AMINOTRANSFERASE"/>
    <property type="match status" value="1"/>
</dbReference>
<feature type="compositionally biased region" description="Basic and acidic residues" evidence="8">
    <location>
        <begin position="10"/>
        <end position="24"/>
    </location>
</feature>
<dbReference type="CDD" id="cd00609">
    <property type="entry name" value="AAT_like"/>
    <property type="match status" value="1"/>
</dbReference>
<keyword evidence="11" id="KW-1185">Reference proteome</keyword>
<sequence length="410" mass="44199">MNRSSASEPDSERGAESDRLSGRVRDIEPQGIRVMFELAAEYEREYGDEVDLVHLEFGEPDFDTPAHVVDAAFEAARDGATRYTSNAGLPALRESIAETLSADLAVDPESELVVTNGGVEALHLAIQTVADPGEEVVVPTPAWPNPISQAKLADAVPVEVPMPADEGFEPDPERIVDAIGPDTAAVTLTSPSNPTGRAYAADAVERVVDAAADHGAYVIADEVYRELTYDEIPPRVANVTDRDERVLSIDSFSKTYAMTGWRVGWLAGPADVVSQVAKIHESTTSCVNTPAQYAAIEALTGPQEPFREMAAAFRSRRDYVVDRLESIPRVSVARPEGAFYAFVDVSALEGSSVDVAERLLYEQGVVTAPGTAFGAGGEGHLRLSFANDRDRLELGLDRLEELVRTELDAE</sequence>
<dbReference type="Proteomes" id="UP000011657">
    <property type="component" value="Unassembled WGS sequence"/>
</dbReference>
<comment type="subunit">
    <text evidence="3">Homodimer.</text>
</comment>
<dbReference type="InterPro" id="IPR015421">
    <property type="entry name" value="PyrdxlP-dep_Trfase_major"/>
</dbReference>
<dbReference type="InterPro" id="IPR015424">
    <property type="entry name" value="PyrdxlP-dep_Trfase"/>
</dbReference>
<protein>
    <recommendedName>
        <fullName evidence="7">Aminotransferase</fullName>
        <ecNumber evidence="7">2.6.1.-</ecNumber>
    </recommendedName>
</protein>
<dbReference type="PANTHER" id="PTHR46383:SF1">
    <property type="entry name" value="ASPARTATE AMINOTRANSFERASE"/>
    <property type="match status" value="1"/>
</dbReference>
<dbReference type="PATRIC" id="fig|1227488.3.peg.4199"/>
<comment type="similarity">
    <text evidence="2 7">Belongs to the class-I pyridoxal-phosphate-dependent aminotransferase family.</text>
</comment>
<name>M0BSZ4_9EURY</name>
<dbReference type="InterPro" id="IPR004839">
    <property type="entry name" value="Aminotransferase_I/II_large"/>
</dbReference>
<dbReference type="InterPro" id="IPR050596">
    <property type="entry name" value="AspAT/PAT-like"/>
</dbReference>
<dbReference type="GO" id="GO:0030170">
    <property type="term" value="F:pyridoxal phosphate binding"/>
    <property type="evidence" value="ECO:0007669"/>
    <property type="project" value="InterPro"/>
</dbReference>
<dbReference type="SUPFAM" id="SSF53383">
    <property type="entry name" value="PLP-dependent transferases"/>
    <property type="match status" value="1"/>
</dbReference>
<keyword evidence="4 7" id="KW-0032">Aminotransferase</keyword>
<dbReference type="STRING" id="1227488.C477_20910"/>
<evidence type="ECO:0000256" key="1">
    <source>
        <dbReference type="ARBA" id="ARBA00001933"/>
    </source>
</evidence>
<accession>M0BSZ4</accession>
<comment type="caution">
    <text evidence="10">The sequence shown here is derived from an EMBL/GenBank/DDBJ whole genome shotgun (WGS) entry which is preliminary data.</text>
</comment>
<gene>
    <name evidence="10" type="ORF">C477_20910</name>
</gene>
<evidence type="ECO:0000256" key="8">
    <source>
        <dbReference type="SAM" id="MobiDB-lite"/>
    </source>
</evidence>
<dbReference type="InterPro" id="IPR004838">
    <property type="entry name" value="NHTrfase_class1_PyrdxlP-BS"/>
</dbReference>
<proteinExistence type="inferred from homology"/>
<feature type="region of interest" description="Disordered" evidence="8">
    <location>
        <begin position="1"/>
        <end position="24"/>
    </location>
</feature>
<dbReference type="Gene3D" id="3.40.640.10">
    <property type="entry name" value="Type I PLP-dependent aspartate aminotransferase-like (Major domain)"/>
    <property type="match status" value="1"/>
</dbReference>
<evidence type="ECO:0000256" key="2">
    <source>
        <dbReference type="ARBA" id="ARBA00007441"/>
    </source>
</evidence>
<evidence type="ECO:0000313" key="10">
    <source>
        <dbReference type="EMBL" id="ELZ14146.1"/>
    </source>
</evidence>
<evidence type="ECO:0000313" key="11">
    <source>
        <dbReference type="Proteomes" id="UP000011657"/>
    </source>
</evidence>
<keyword evidence="5 7" id="KW-0808">Transferase</keyword>
<dbReference type="eggNOG" id="arCOG01130">
    <property type="taxonomic scope" value="Archaea"/>
</dbReference>
<dbReference type="EC" id="2.6.1.-" evidence="7"/>
<organism evidence="10 11">
    <name type="scientific">Haloterrigena salina JCM 13891</name>
    <dbReference type="NCBI Taxonomy" id="1227488"/>
    <lineage>
        <taxon>Archaea</taxon>
        <taxon>Methanobacteriati</taxon>
        <taxon>Methanobacteriota</taxon>
        <taxon>Stenosarchaea group</taxon>
        <taxon>Halobacteria</taxon>
        <taxon>Halobacteriales</taxon>
        <taxon>Natrialbaceae</taxon>
        <taxon>Haloterrigena</taxon>
    </lineage>
</organism>
<dbReference type="PROSITE" id="PS00105">
    <property type="entry name" value="AA_TRANSFER_CLASS_1"/>
    <property type="match status" value="1"/>
</dbReference>
<dbReference type="RefSeq" id="WP_008896437.1">
    <property type="nucleotide sequence ID" value="NZ_AOIS01000064.1"/>
</dbReference>
<dbReference type="GO" id="GO:0006520">
    <property type="term" value="P:amino acid metabolic process"/>
    <property type="evidence" value="ECO:0007669"/>
    <property type="project" value="InterPro"/>
</dbReference>
<feature type="domain" description="Aminotransferase class I/classII large" evidence="9">
    <location>
        <begin position="51"/>
        <end position="398"/>
    </location>
</feature>
<evidence type="ECO:0000259" key="9">
    <source>
        <dbReference type="Pfam" id="PF00155"/>
    </source>
</evidence>
<keyword evidence="6" id="KW-0663">Pyridoxal phosphate</keyword>
<evidence type="ECO:0000256" key="3">
    <source>
        <dbReference type="ARBA" id="ARBA00011738"/>
    </source>
</evidence>
<dbReference type="EMBL" id="AOIS01000064">
    <property type="protein sequence ID" value="ELZ14146.1"/>
    <property type="molecule type" value="Genomic_DNA"/>
</dbReference>
<comment type="cofactor">
    <cofactor evidence="1 7">
        <name>pyridoxal 5'-phosphate</name>
        <dbReference type="ChEBI" id="CHEBI:597326"/>
    </cofactor>
</comment>
<evidence type="ECO:0000256" key="6">
    <source>
        <dbReference type="ARBA" id="ARBA00022898"/>
    </source>
</evidence>
<dbReference type="Pfam" id="PF00155">
    <property type="entry name" value="Aminotran_1_2"/>
    <property type="match status" value="1"/>
</dbReference>
<evidence type="ECO:0000256" key="5">
    <source>
        <dbReference type="ARBA" id="ARBA00022679"/>
    </source>
</evidence>
<dbReference type="GO" id="GO:0008483">
    <property type="term" value="F:transaminase activity"/>
    <property type="evidence" value="ECO:0007669"/>
    <property type="project" value="UniProtKB-KW"/>
</dbReference>
<reference evidence="10 11" key="1">
    <citation type="journal article" date="2014" name="PLoS Genet.">
        <title>Phylogenetically driven sequencing of extremely halophilic archaea reveals strategies for static and dynamic osmo-response.</title>
        <authorList>
            <person name="Becker E.A."/>
            <person name="Seitzer P.M."/>
            <person name="Tritt A."/>
            <person name="Larsen D."/>
            <person name="Krusor M."/>
            <person name="Yao A.I."/>
            <person name="Wu D."/>
            <person name="Madern D."/>
            <person name="Eisen J.A."/>
            <person name="Darling A.E."/>
            <person name="Facciotti M.T."/>
        </authorList>
    </citation>
    <scope>NUCLEOTIDE SEQUENCE [LARGE SCALE GENOMIC DNA]</scope>
    <source>
        <strain evidence="10 11">JCM 13891</strain>
    </source>
</reference>
<evidence type="ECO:0000256" key="7">
    <source>
        <dbReference type="RuleBase" id="RU000481"/>
    </source>
</evidence>
<evidence type="ECO:0000256" key="4">
    <source>
        <dbReference type="ARBA" id="ARBA00022576"/>
    </source>
</evidence>
<dbReference type="OrthoDB" id="372018at2157"/>
<dbReference type="AlphaFoldDB" id="M0BSZ4"/>